<protein>
    <submittedName>
        <fullName evidence="3">Aldo/keto reductase</fullName>
    </submittedName>
</protein>
<dbReference type="Gene3D" id="3.20.20.100">
    <property type="entry name" value="NADP-dependent oxidoreductase domain"/>
    <property type="match status" value="1"/>
</dbReference>
<dbReference type="PROSITE" id="PS51257">
    <property type="entry name" value="PROKAR_LIPOPROTEIN"/>
    <property type="match status" value="1"/>
</dbReference>
<keyword evidence="1" id="KW-0560">Oxidoreductase</keyword>
<gene>
    <name evidence="3" type="ORF">ACFPN2_23205</name>
</gene>
<comment type="caution">
    <text evidence="3">The sequence shown here is derived from an EMBL/GenBank/DDBJ whole genome shotgun (WGS) entry which is preliminary data.</text>
</comment>
<sequence length="335" mass="36813">MKYRTLGQGLQVSALGLGCSPLSGTPLGDYGYVEDDVALAIMHRAMDMGVTMFDSAECYGPWRSEEQIGRALKGRKREQMVIATKYGFTFAKDGSSVTGQDGSAANARRVCEEALRRLGTDYIDLYYLHRVDANVPIEESVGAMAELVREGKVRYLGLSEPGMDTLRRAHAIHPIAAVESEYSLWERRVEVDVLPTMRELGVALVPFAPLGRGFLTGAITSTKDLGERDLRRSGFDPRFNEGNFEKNYRMVEAVLEVARAHGTTGARIAIAWLLSKGNDIIPIPGVRKLVELEDTFGGVDVQLTELDIRKLEAAAPIGGTAGDRYSKAQLDQVRR</sequence>
<name>A0ABV8T056_9GAMM</name>
<reference evidence="4" key="1">
    <citation type="journal article" date="2019" name="Int. J. Syst. Evol. Microbiol.">
        <title>The Global Catalogue of Microorganisms (GCM) 10K type strain sequencing project: providing services to taxonomists for standard genome sequencing and annotation.</title>
        <authorList>
            <consortium name="The Broad Institute Genomics Platform"/>
            <consortium name="The Broad Institute Genome Sequencing Center for Infectious Disease"/>
            <person name="Wu L."/>
            <person name="Ma J."/>
        </authorList>
    </citation>
    <scope>NUCLEOTIDE SEQUENCE [LARGE SCALE GENOMIC DNA]</scope>
    <source>
        <strain evidence="4">CGMCC 1.10759</strain>
    </source>
</reference>
<dbReference type="Pfam" id="PF00248">
    <property type="entry name" value="Aldo_ket_red"/>
    <property type="match status" value="1"/>
</dbReference>
<dbReference type="SUPFAM" id="SSF51430">
    <property type="entry name" value="NAD(P)-linked oxidoreductase"/>
    <property type="match status" value="1"/>
</dbReference>
<keyword evidence="4" id="KW-1185">Reference proteome</keyword>
<feature type="domain" description="NADP-dependent oxidoreductase" evidence="2">
    <location>
        <begin position="15"/>
        <end position="314"/>
    </location>
</feature>
<evidence type="ECO:0000313" key="3">
    <source>
        <dbReference type="EMBL" id="MFC4312009.1"/>
    </source>
</evidence>
<evidence type="ECO:0000313" key="4">
    <source>
        <dbReference type="Proteomes" id="UP001595904"/>
    </source>
</evidence>
<dbReference type="PANTHER" id="PTHR43625:SF40">
    <property type="entry name" value="ALDO-KETO REDUCTASE YAKC [NADP(+)]"/>
    <property type="match status" value="1"/>
</dbReference>
<dbReference type="PANTHER" id="PTHR43625">
    <property type="entry name" value="AFLATOXIN B1 ALDEHYDE REDUCTASE"/>
    <property type="match status" value="1"/>
</dbReference>
<evidence type="ECO:0000256" key="1">
    <source>
        <dbReference type="ARBA" id="ARBA00023002"/>
    </source>
</evidence>
<dbReference type="EMBL" id="JBHSDU010000014">
    <property type="protein sequence ID" value="MFC4312009.1"/>
    <property type="molecule type" value="Genomic_DNA"/>
</dbReference>
<dbReference type="InterPro" id="IPR036812">
    <property type="entry name" value="NAD(P)_OxRdtase_dom_sf"/>
</dbReference>
<dbReference type="InterPro" id="IPR023210">
    <property type="entry name" value="NADP_OxRdtase_dom"/>
</dbReference>
<dbReference type="InterPro" id="IPR050791">
    <property type="entry name" value="Aldo-Keto_reductase"/>
</dbReference>
<dbReference type="RefSeq" id="WP_380601044.1">
    <property type="nucleotide sequence ID" value="NZ_JBHSDU010000014.1"/>
</dbReference>
<dbReference type="Proteomes" id="UP001595904">
    <property type="component" value="Unassembled WGS sequence"/>
</dbReference>
<proteinExistence type="predicted"/>
<evidence type="ECO:0000259" key="2">
    <source>
        <dbReference type="Pfam" id="PF00248"/>
    </source>
</evidence>
<accession>A0ABV8T056</accession>
<organism evidence="3 4">
    <name type="scientific">Steroidobacter flavus</name>
    <dbReference type="NCBI Taxonomy" id="1842136"/>
    <lineage>
        <taxon>Bacteria</taxon>
        <taxon>Pseudomonadati</taxon>
        <taxon>Pseudomonadota</taxon>
        <taxon>Gammaproteobacteria</taxon>
        <taxon>Steroidobacterales</taxon>
        <taxon>Steroidobacteraceae</taxon>
        <taxon>Steroidobacter</taxon>
    </lineage>
</organism>